<dbReference type="KEGG" id="lgi:LOTGIDRAFT_176897"/>
<name>V3Z7U2_LOTGI</name>
<dbReference type="OrthoDB" id="27234at2759"/>
<evidence type="ECO:0008006" key="3">
    <source>
        <dbReference type="Google" id="ProtNLM"/>
    </source>
</evidence>
<reference evidence="1 2" key="1">
    <citation type="journal article" date="2013" name="Nature">
        <title>Insights into bilaterian evolution from three spiralian genomes.</title>
        <authorList>
            <person name="Simakov O."/>
            <person name="Marletaz F."/>
            <person name="Cho S.J."/>
            <person name="Edsinger-Gonzales E."/>
            <person name="Havlak P."/>
            <person name="Hellsten U."/>
            <person name="Kuo D.H."/>
            <person name="Larsson T."/>
            <person name="Lv J."/>
            <person name="Arendt D."/>
            <person name="Savage R."/>
            <person name="Osoegawa K."/>
            <person name="de Jong P."/>
            <person name="Grimwood J."/>
            <person name="Chapman J.A."/>
            <person name="Shapiro H."/>
            <person name="Aerts A."/>
            <person name="Otillar R.P."/>
            <person name="Terry A.Y."/>
            <person name="Boore J.L."/>
            <person name="Grigoriev I.V."/>
            <person name="Lindberg D.R."/>
            <person name="Seaver E.C."/>
            <person name="Weisblat D.A."/>
            <person name="Putnam N.H."/>
            <person name="Rokhsar D.S."/>
        </authorList>
    </citation>
    <scope>NUCLEOTIDE SEQUENCE [LARGE SCALE GENOMIC DNA]</scope>
</reference>
<organism evidence="1 2">
    <name type="scientific">Lottia gigantea</name>
    <name type="common">Giant owl limpet</name>
    <dbReference type="NCBI Taxonomy" id="225164"/>
    <lineage>
        <taxon>Eukaryota</taxon>
        <taxon>Metazoa</taxon>
        <taxon>Spiralia</taxon>
        <taxon>Lophotrochozoa</taxon>
        <taxon>Mollusca</taxon>
        <taxon>Gastropoda</taxon>
        <taxon>Patellogastropoda</taxon>
        <taxon>Lottioidea</taxon>
        <taxon>Lottiidae</taxon>
        <taxon>Lottia</taxon>
    </lineage>
</organism>
<dbReference type="Proteomes" id="UP000030746">
    <property type="component" value="Unassembled WGS sequence"/>
</dbReference>
<dbReference type="AlphaFoldDB" id="V3Z7U2"/>
<evidence type="ECO:0000313" key="2">
    <source>
        <dbReference type="Proteomes" id="UP000030746"/>
    </source>
</evidence>
<gene>
    <name evidence="1" type="ORF">LOTGIDRAFT_176897</name>
</gene>
<protein>
    <recommendedName>
        <fullName evidence="3">Calcineurin-like phosphoesterase domain-containing protein</fullName>
    </recommendedName>
</protein>
<dbReference type="CTD" id="20244069"/>
<evidence type="ECO:0000313" key="1">
    <source>
        <dbReference type="EMBL" id="ESO86888.1"/>
    </source>
</evidence>
<dbReference type="GeneID" id="20244069"/>
<dbReference type="EMBL" id="KB202973">
    <property type="protein sequence ID" value="ESO86888.1"/>
    <property type="molecule type" value="Genomic_DNA"/>
</dbReference>
<feature type="non-terminal residue" evidence="1">
    <location>
        <position position="100"/>
    </location>
</feature>
<dbReference type="RefSeq" id="XP_009062424.1">
    <property type="nucleotide sequence ID" value="XM_009064176.1"/>
</dbReference>
<keyword evidence="2" id="KW-1185">Reference proteome</keyword>
<proteinExistence type="predicted"/>
<sequence length="100" mass="11536">MKLFSFLIGILIILGLIFSLLYDSLNPDKEYDSDDNTPPYQFDPDKTGHSLNDKLENLFWFVQISDLHISKYKDLKRGPDLVHLCKTHLSVIKPEIVITS</sequence>
<accession>V3Z7U2</accession>
<dbReference type="STRING" id="225164.V3Z7U2"/>